<protein>
    <submittedName>
        <fullName evidence="2">Uncharacterized protein</fullName>
    </submittedName>
</protein>
<dbReference type="PANTHER" id="PTHR13349:SF2">
    <property type="entry name" value="TRANSLATION MACHINERY-ASSOCIATED PROTEIN 16"/>
    <property type="match status" value="1"/>
</dbReference>
<dbReference type="EMBL" id="GG745336">
    <property type="protein sequence ID" value="KNE60517.1"/>
    <property type="molecule type" value="Genomic_DNA"/>
</dbReference>
<dbReference type="VEuPathDB" id="FungiDB:AMAG_05901"/>
<dbReference type="Proteomes" id="UP000054350">
    <property type="component" value="Unassembled WGS sequence"/>
</dbReference>
<sequence length="171" mass="19220">MLRDDRIARTSRERDEVKVGPQLERYTFVRDHLDPSLKSYTYEQMHGMIEQFLVRHQAELEELVREREAQLHGKKKPREDLLVAMMAQERSEYEKYGLTIPNLAASKVVEALRTWDGNPNAMELIKTVLVRPPKKASAAAAAASASSSTAAASPRDALQAKIAELTGMTVE</sequence>
<accession>A0A0L0SDK7</accession>
<dbReference type="GO" id="GO:0005634">
    <property type="term" value="C:nucleus"/>
    <property type="evidence" value="ECO:0007669"/>
    <property type="project" value="TreeGrafter"/>
</dbReference>
<organism evidence="2 3">
    <name type="scientific">Allomyces macrogynus (strain ATCC 38327)</name>
    <name type="common">Allomyces javanicus var. macrogynus</name>
    <dbReference type="NCBI Taxonomy" id="578462"/>
    <lineage>
        <taxon>Eukaryota</taxon>
        <taxon>Fungi</taxon>
        <taxon>Fungi incertae sedis</taxon>
        <taxon>Blastocladiomycota</taxon>
        <taxon>Blastocladiomycetes</taxon>
        <taxon>Blastocladiales</taxon>
        <taxon>Blastocladiaceae</taxon>
        <taxon>Allomyces</taxon>
    </lineage>
</organism>
<proteinExistence type="inferred from homology"/>
<keyword evidence="3" id="KW-1185">Reference proteome</keyword>
<dbReference type="Pfam" id="PF11176">
    <property type="entry name" value="Tma16"/>
    <property type="match status" value="1"/>
</dbReference>
<dbReference type="OrthoDB" id="270284at2759"/>
<evidence type="ECO:0000256" key="1">
    <source>
        <dbReference type="ARBA" id="ARBA00034127"/>
    </source>
</evidence>
<dbReference type="AlphaFoldDB" id="A0A0L0SDK7"/>
<dbReference type="PANTHER" id="PTHR13349">
    <property type="entry name" value="TRANSLATION MACHINERY-ASSOCIATED PROTEIN 16"/>
    <property type="match status" value="1"/>
</dbReference>
<dbReference type="InterPro" id="IPR021346">
    <property type="entry name" value="Tma16"/>
</dbReference>
<dbReference type="Gene3D" id="1.20.1440.170">
    <property type="entry name" value="Translation machinery-associated protein 16-like"/>
    <property type="match status" value="1"/>
</dbReference>
<evidence type="ECO:0000313" key="3">
    <source>
        <dbReference type="Proteomes" id="UP000054350"/>
    </source>
</evidence>
<dbReference type="InterPro" id="IPR038356">
    <property type="entry name" value="Tma16_sf"/>
</dbReference>
<reference evidence="2 3" key="1">
    <citation type="submission" date="2009-11" db="EMBL/GenBank/DDBJ databases">
        <title>Annotation of Allomyces macrogynus ATCC 38327.</title>
        <authorList>
            <consortium name="The Broad Institute Genome Sequencing Platform"/>
            <person name="Russ C."/>
            <person name="Cuomo C."/>
            <person name="Burger G."/>
            <person name="Gray M.W."/>
            <person name="Holland P.W.H."/>
            <person name="King N."/>
            <person name="Lang F.B.F."/>
            <person name="Roger A.J."/>
            <person name="Ruiz-Trillo I."/>
            <person name="Young S.K."/>
            <person name="Zeng Q."/>
            <person name="Gargeya S."/>
            <person name="Fitzgerald M."/>
            <person name="Haas B."/>
            <person name="Abouelleil A."/>
            <person name="Alvarado L."/>
            <person name="Arachchi H.M."/>
            <person name="Berlin A."/>
            <person name="Chapman S.B."/>
            <person name="Gearin G."/>
            <person name="Goldberg J."/>
            <person name="Griggs A."/>
            <person name="Gujja S."/>
            <person name="Hansen M."/>
            <person name="Heiman D."/>
            <person name="Howarth C."/>
            <person name="Larimer J."/>
            <person name="Lui A."/>
            <person name="MacDonald P.J.P."/>
            <person name="McCowen C."/>
            <person name="Montmayeur A."/>
            <person name="Murphy C."/>
            <person name="Neiman D."/>
            <person name="Pearson M."/>
            <person name="Priest M."/>
            <person name="Roberts A."/>
            <person name="Saif S."/>
            <person name="Shea T."/>
            <person name="Sisk P."/>
            <person name="Stolte C."/>
            <person name="Sykes S."/>
            <person name="Wortman J."/>
            <person name="Nusbaum C."/>
            <person name="Birren B."/>
        </authorList>
    </citation>
    <scope>NUCLEOTIDE SEQUENCE [LARGE SCALE GENOMIC DNA]</scope>
    <source>
        <strain evidence="2 3">ATCC 38327</strain>
    </source>
</reference>
<comment type="similarity">
    <text evidence="1">Belongs to the TMA16 family.</text>
</comment>
<gene>
    <name evidence="2" type="ORF">AMAG_05901</name>
</gene>
<name>A0A0L0SDK7_ALLM3</name>
<reference evidence="3" key="2">
    <citation type="submission" date="2009-11" db="EMBL/GenBank/DDBJ databases">
        <title>The Genome Sequence of Allomyces macrogynus strain ATCC 38327.</title>
        <authorList>
            <consortium name="The Broad Institute Genome Sequencing Platform"/>
            <person name="Russ C."/>
            <person name="Cuomo C."/>
            <person name="Shea T."/>
            <person name="Young S.K."/>
            <person name="Zeng Q."/>
            <person name="Koehrsen M."/>
            <person name="Haas B."/>
            <person name="Borodovsky M."/>
            <person name="Guigo R."/>
            <person name="Alvarado L."/>
            <person name="Berlin A."/>
            <person name="Borenstein D."/>
            <person name="Chen Z."/>
            <person name="Engels R."/>
            <person name="Freedman E."/>
            <person name="Gellesch M."/>
            <person name="Goldberg J."/>
            <person name="Griggs A."/>
            <person name="Gujja S."/>
            <person name="Heiman D."/>
            <person name="Hepburn T."/>
            <person name="Howarth C."/>
            <person name="Jen D."/>
            <person name="Larson L."/>
            <person name="Lewis B."/>
            <person name="Mehta T."/>
            <person name="Park D."/>
            <person name="Pearson M."/>
            <person name="Roberts A."/>
            <person name="Saif S."/>
            <person name="Shenoy N."/>
            <person name="Sisk P."/>
            <person name="Stolte C."/>
            <person name="Sykes S."/>
            <person name="Walk T."/>
            <person name="White J."/>
            <person name="Yandava C."/>
            <person name="Burger G."/>
            <person name="Gray M.W."/>
            <person name="Holland P.W.H."/>
            <person name="King N."/>
            <person name="Lang F.B.F."/>
            <person name="Roger A.J."/>
            <person name="Ruiz-Trillo I."/>
            <person name="Lander E."/>
            <person name="Nusbaum C."/>
        </authorList>
    </citation>
    <scope>NUCLEOTIDE SEQUENCE [LARGE SCALE GENOMIC DNA]</scope>
    <source>
        <strain evidence="3">ATCC 38327</strain>
    </source>
</reference>
<evidence type="ECO:0000313" key="2">
    <source>
        <dbReference type="EMBL" id="KNE60517.1"/>
    </source>
</evidence>